<evidence type="ECO:0000256" key="1">
    <source>
        <dbReference type="SAM" id="MobiDB-lite"/>
    </source>
</evidence>
<evidence type="ECO:0000313" key="3">
    <source>
        <dbReference type="Proteomes" id="UP001217485"/>
    </source>
</evidence>
<accession>A0ABT5BTJ0</accession>
<reference evidence="2 3" key="1">
    <citation type="submission" date="2023-01" db="EMBL/GenBank/DDBJ databases">
        <title>Minimal conservation of predation-associated metabolite biosynthetic gene clusters underscores biosynthetic potential of Myxococcota including descriptions for ten novel species: Archangium lansinium sp. nov., Myxococcus landrumus sp. nov., Nannocystis bai.</title>
        <authorList>
            <person name="Ahearne A."/>
            <person name="Stevens C."/>
            <person name="Dowd S."/>
        </authorList>
    </citation>
    <scope>NUCLEOTIDE SEQUENCE [LARGE SCALE GENOMIC DNA]</scope>
    <source>
        <strain evidence="2 3">WIWO2</strain>
    </source>
</reference>
<dbReference type="EMBL" id="JAQNDK010000001">
    <property type="protein sequence ID" value="MDC0676718.1"/>
    <property type="molecule type" value="Genomic_DNA"/>
</dbReference>
<dbReference type="RefSeq" id="WP_272093493.1">
    <property type="nucleotide sequence ID" value="NZ_JAQNDK010000001.1"/>
</dbReference>
<keyword evidence="3" id="KW-1185">Reference proteome</keyword>
<comment type="caution">
    <text evidence="2">The sequence shown here is derived from an EMBL/GenBank/DDBJ whole genome shotgun (WGS) entry which is preliminary data.</text>
</comment>
<name>A0ABT5BTJ0_9BACT</name>
<feature type="region of interest" description="Disordered" evidence="1">
    <location>
        <begin position="1"/>
        <end position="25"/>
    </location>
</feature>
<protein>
    <submittedName>
        <fullName evidence="2">Uncharacterized protein</fullName>
    </submittedName>
</protein>
<gene>
    <name evidence="2" type="ORF">POL72_03130</name>
</gene>
<organism evidence="2 3">
    <name type="scientific">Sorangium atrum</name>
    <dbReference type="NCBI Taxonomy" id="2995308"/>
    <lineage>
        <taxon>Bacteria</taxon>
        <taxon>Pseudomonadati</taxon>
        <taxon>Myxococcota</taxon>
        <taxon>Polyangia</taxon>
        <taxon>Polyangiales</taxon>
        <taxon>Polyangiaceae</taxon>
        <taxon>Sorangium</taxon>
    </lineage>
</organism>
<sequence>MDDPSIPSAPPVRAPAQQALTGSEVRFDTVEGKVSVREIHSRALQP</sequence>
<evidence type="ECO:0000313" key="2">
    <source>
        <dbReference type="EMBL" id="MDC0676718.1"/>
    </source>
</evidence>
<dbReference type="Proteomes" id="UP001217485">
    <property type="component" value="Unassembled WGS sequence"/>
</dbReference>
<proteinExistence type="predicted"/>